<dbReference type="HOGENOM" id="CLU_2473406_0_0_1"/>
<name>K7LV39_SOYBN</name>
<reference evidence="1" key="3">
    <citation type="submission" date="2018-07" db="EMBL/GenBank/DDBJ databases">
        <title>WGS assembly of Glycine max.</title>
        <authorList>
            <person name="Schmutz J."/>
            <person name="Cannon S."/>
            <person name="Schlueter J."/>
            <person name="Ma J."/>
            <person name="Mitros T."/>
            <person name="Nelson W."/>
            <person name="Hyten D."/>
            <person name="Song Q."/>
            <person name="Thelen J."/>
            <person name="Cheng J."/>
            <person name="Xu D."/>
            <person name="Hellsten U."/>
            <person name="May G."/>
            <person name="Yu Y."/>
            <person name="Sakurai T."/>
            <person name="Umezawa T."/>
            <person name="Bhattacharyya M."/>
            <person name="Sandhu D."/>
            <person name="Valliyodan B."/>
            <person name="Lindquist E."/>
            <person name="Peto M."/>
            <person name="Grant D."/>
            <person name="Shu S."/>
            <person name="Goodstein D."/>
            <person name="Barry K."/>
            <person name="Futrell-Griggs M."/>
            <person name="Abernathy B."/>
            <person name="Du J."/>
            <person name="Tian Z."/>
            <person name="Zhu L."/>
            <person name="Gill N."/>
            <person name="Joshi T."/>
            <person name="Libault M."/>
            <person name="Sethuraman A."/>
            <person name="Zhang X."/>
            <person name="Shinozaki K."/>
            <person name="Nguyen H."/>
            <person name="Wing R."/>
            <person name="Cregan P."/>
            <person name="Specht J."/>
            <person name="Grimwood J."/>
            <person name="Rokhsar D."/>
            <person name="Stacey G."/>
            <person name="Shoemaker R."/>
            <person name="Jackson S."/>
        </authorList>
    </citation>
    <scope>NUCLEOTIDE SEQUENCE</scope>
    <source>
        <tissue evidence="1">Callus</tissue>
    </source>
</reference>
<dbReference type="EMBL" id="CM000845">
    <property type="protein sequence ID" value="KRH26143.1"/>
    <property type="molecule type" value="Genomic_DNA"/>
</dbReference>
<evidence type="ECO:0000313" key="3">
    <source>
        <dbReference type="Proteomes" id="UP000008827"/>
    </source>
</evidence>
<organism evidence="2">
    <name type="scientific">Glycine max</name>
    <name type="common">Soybean</name>
    <name type="synonym">Glycine hispida</name>
    <dbReference type="NCBI Taxonomy" id="3847"/>
    <lineage>
        <taxon>Eukaryota</taxon>
        <taxon>Viridiplantae</taxon>
        <taxon>Streptophyta</taxon>
        <taxon>Embryophyta</taxon>
        <taxon>Tracheophyta</taxon>
        <taxon>Spermatophyta</taxon>
        <taxon>Magnoliopsida</taxon>
        <taxon>eudicotyledons</taxon>
        <taxon>Gunneridae</taxon>
        <taxon>Pentapetalae</taxon>
        <taxon>rosids</taxon>
        <taxon>fabids</taxon>
        <taxon>Fabales</taxon>
        <taxon>Fabaceae</taxon>
        <taxon>Papilionoideae</taxon>
        <taxon>50 kb inversion clade</taxon>
        <taxon>NPAAA clade</taxon>
        <taxon>indigoferoid/millettioid clade</taxon>
        <taxon>Phaseoleae</taxon>
        <taxon>Glycine</taxon>
        <taxon>Glycine subgen. Soja</taxon>
    </lineage>
</organism>
<keyword evidence="3" id="KW-1185">Reference proteome</keyword>
<evidence type="ECO:0000313" key="1">
    <source>
        <dbReference type="EMBL" id="KRH26143.1"/>
    </source>
</evidence>
<protein>
    <submittedName>
        <fullName evidence="1 2">Uncharacterized protein</fullName>
    </submittedName>
</protein>
<dbReference type="Proteomes" id="UP000008827">
    <property type="component" value="Chromosome 12"/>
</dbReference>
<evidence type="ECO:0000313" key="2">
    <source>
        <dbReference type="EnsemblPlants" id="KRH26143"/>
    </source>
</evidence>
<gene>
    <name evidence="1" type="ORF">GLYMA_12G154600</name>
</gene>
<reference evidence="1 2" key="1">
    <citation type="journal article" date="2010" name="Nature">
        <title>Genome sequence of the palaeopolyploid soybean.</title>
        <authorList>
            <person name="Schmutz J."/>
            <person name="Cannon S.B."/>
            <person name="Schlueter J."/>
            <person name="Ma J."/>
            <person name="Mitros T."/>
            <person name="Nelson W."/>
            <person name="Hyten D.L."/>
            <person name="Song Q."/>
            <person name="Thelen J.J."/>
            <person name="Cheng J."/>
            <person name="Xu D."/>
            <person name="Hellsten U."/>
            <person name="May G.D."/>
            <person name="Yu Y."/>
            <person name="Sakurai T."/>
            <person name="Umezawa T."/>
            <person name="Bhattacharyya M.K."/>
            <person name="Sandhu D."/>
            <person name="Valliyodan B."/>
            <person name="Lindquist E."/>
            <person name="Peto M."/>
            <person name="Grant D."/>
            <person name="Shu S."/>
            <person name="Goodstein D."/>
            <person name="Barry K."/>
            <person name="Futrell-Griggs M."/>
            <person name="Abernathy B."/>
            <person name="Du J."/>
            <person name="Tian Z."/>
            <person name="Zhu L."/>
            <person name="Gill N."/>
            <person name="Joshi T."/>
            <person name="Libault M."/>
            <person name="Sethuraman A."/>
            <person name="Zhang X.-C."/>
            <person name="Shinozaki K."/>
            <person name="Nguyen H.T."/>
            <person name="Wing R.A."/>
            <person name="Cregan P."/>
            <person name="Specht J."/>
            <person name="Grimwood J."/>
            <person name="Rokhsar D."/>
            <person name="Stacey G."/>
            <person name="Shoemaker R.C."/>
            <person name="Jackson S.A."/>
        </authorList>
    </citation>
    <scope>NUCLEOTIDE SEQUENCE [LARGE SCALE GENOMIC DNA]</scope>
    <source>
        <strain evidence="2">cv. Williams 82</strain>
        <tissue evidence="1">Callus</tissue>
    </source>
</reference>
<proteinExistence type="predicted"/>
<dbReference type="InParanoid" id="K7LV39"/>
<reference evidence="2" key="2">
    <citation type="submission" date="2018-02" db="UniProtKB">
        <authorList>
            <consortium name="EnsemblPlants"/>
        </authorList>
    </citation>
    <scope>IDENTIFICATION</scope>
    <source>
        <strain evidence="2">Williams 82</strain>
    </source>
</reference>
<dbReference type="EnsemblPlants" id="KRH26143">
    <property type="protein sequence ID" value="KRH26143"/>
    <property type="gene ID" value="GLYMA_12G154600"/>
</dbReference>
<dbReference type="Gramene" id="KRH26143">
    <property type="protein sequence ID" value="KRH26143"/>
    <property type="gene ID" value="GLYMA_12G154600"/>
</dbReference>
<dbReference type="PaxDb" id="3847-GLYMA12G24920.1"/>
<dbReference type="AlphaFoldDB" id="K7LV39"/>
<sequence length="88" mass="10281">MWFGIWKQILCYLWHNNHLGSSLIPMQIQSRRLTMSLCKYPEAETVPLYIPFKSIDMFTLGGKHFCSYFAPSLYIITTSKGLLTLIYL</sequence>
<accession>K7LV39</accession>